<dbReference type="EMBL" id="CM008054">
    <property type="protein sequence ID" value="PVH31624.1"/>
    <property type="molecule type" value="Genomic_DNA"/>
</dbReference>
<gene>
    <name evidence="1" type="ORF">PAHAL_9G194100</name>
</gene>
<evidence type="ECO:0000313" key="1">
    <source>
        <dbReference type="EMBL" id="PVH31624.1"/>
    </source>
</evidence>
<name>A0A2T8I1R3_9POAL</name>
<protein>
    <submittedName>
        <fullName evidence="1">Uncharacterized protein</fullName>
    </submittedName>
</protein>
<accession>A0A2T8I1R3</accession>
<sequence>MEDLVTAMARHLRREVTALAERHVVSRFTYTVRIQVKELSLEEKVVRADLDGRAIPEDQDHQQHPRQQRHRPEWCLKCSARDQVQRFFTFPFLPELDKHVPLMDEIDTKVNNANLEIKRTNEVMRYMARPAARADCCMPICTTYITLL</sequence>
<dbReference type="AlphaFoldDB" id="A0A2T8I1R3"/>
<dbReference type="Gramene" id="PVH31624">
    <property type="protein sequence ID" value="PVH31624"/>
    <property type="gene ID" value="PAHAL_9G194100"/>
</dbReference>
<reference evidence="1" key="1">
    <citation type="submission" date="2018-04" db="EMBL/GenBank/DDBJ databases">
        <title>WGS assembly of Panicum hallii.</title>
        <authorList>
            <person name="Lovell J."/>
            <person name="Jenkins J."/>
            <person name="Lowry D."/>
            <person name="Mamidi S."/>
            <person name="Sreedasyam A."/>
            <person name="Weng X."/>
            <person name="Barry K."/>
            <person name="Bonette J."/>
            <person name="Campitelli B."/>
            <person name="Daum C."/>
            <person name="Gordon S."/>
            <person name="Gould B."/>
            <person name="Lipzen A."/>
            <person name="Macqueen A."/>
            <person name="Palacio-Mejia J."/>
            <person name="Plott C."/>
            <person name="Shakirov E."/>
            <person name="Shu S."/>
            <person name="Yoshinaga Y."/>
            <person name="Zane M."/>
            <person name="Rokhsar D."/>
            <person name="Grimwood J."/>
            <person name="Schmutz J."/>
            <person name="Juenger T."/>
        </authorList>
    </citation>
    <scope>NUCLEOTIDE SEQUENCE [LARGE SCALE GENOMIC DNA]</scope>
    <source>
        <strain evidence="1">FIL2</strain>
    </source>
</reference>
<organism evidence="1">
    <name type="scientific">Panicum hallii</name>
    <dbReference type="NCBI Taxonomy" id="206008"/>
    <lineage>
        <taxon>Eukaryota</taxon>
        <taxon>Viridiplantae</taxon>
        <taxon>Streptophyta</taxon>
        <taxon>Embryophyta</taxon>
        <taxon>Tracheophyta</taxon>
        <taxon>Spermatophyta</taxon>
        <taxon>Magnoliopsida</taxon>
        <taxon>Liliopsida</taxon>
        <taxon>Poales</taxon>
        <taxon>Poaceae</taxon>
        <taxon>PACMAD clade</taxon>
        <taxon>Panicoideae</taxon>
        <taxon>Panicodae</taxon>
        <taxon>Paniceae</taxon>
        <taxon>Panicinae</taxon>
        <taxon>Panicum</taxon>
        <taxon>Panicum sect. Panicum</taxon>
    </lineage>
</organism>
<dbReference type="Proteomes" id="UP000243499">
    <property type="component" value="Chromosome 9"/>
</dbReference>
<proteinExistence type="predicted"/>